<protein>
    <submittedName>
        <fullName evidence="8">Cold regulatory protein</fullName>
    </submittedName>
    <submittedName>
        <fullName evidence="7">Cold-regulated 413 plasma membrane protein 1</fullName>
    </submittedName>
</protein>
<feature type="transmembrane region" description="Helical" evidence="6">
    <location>
        <begin position="95"/>
        <end position="121"/>
    </location>
</feature>
<reference evidence="7" key="1">
    <citation type="submission" date="2017-12" db="EMBL/GenBank/DDBJ databases">
        <title>Cloning and Functional Analysis of COR413-1 Gene from Vitis vinifera.</title>
        <authorList>
            <person name="Xuejuan W."/>
            <person name="Huigen L."/>
            <person name="Jiaojiao C."/>
            <person name="Lixue Z."/>
        </authorList>
    </citation>
    <scope>NUCLEOTIDE SEQUENCE</scope>
</reference>
<dbReference type="PANTHER" id="PTHR33596">
    <property type="entry name" value="COLD-REGULATED 413 PLASMA MEMBRANE PROTEIN 2"/>
    <property type="match status" value="1"/>
</dbReference>
<evidence type="ECO:0000256" key="3">
    <source>
        <dbReference type="ARBA" id="ARBA00022692"/>
    </source>
</evidence>
<dbReference type="Pfam" id="PF05562">
    <property type="entry name" value="WCOR413"/>
    <property type="match status" value="1"/>
</dbReference>
<keyword evidence="5 6" id="KW-0472">Membrane</keyword>
<dbReference type="ExpressionAtlas" id="A0A2Z5BXX3">
    <property type="expression patterns" value="baseline and differential"/>
</dbReference>
<feature type="transmembrane region" description="Helical" evidence="6">
    <location>
        <begin position="67"/>
        <end position="88"/>
    </location>
</feature>
<reference evidence="8" key="2">
    <citation type="submission" date="2018-10" db="EMBL/GenBank/DDBJ databases">
        <authorList>
            <person name="Wang X."/>
        </authorList>
    </citation>
    <scope>NUCLEOTIDE SEQUENCE</scope>
</reference>
<organism evidence="7">
    <name type="scientific">Vitis vinifera</name>
    <name type="common">Grape</name>
    <dbReference type="NCBI Taxonomy" id="29760"/>
    <lineage>
        <taxon>Eukaryota</taxon>
        <taxon>Viridiplantae</taxon>
        <taxon>Streptophyta</taxon>
        <taxon>Embryophyta</taxon>
        <taxon>Tracheophyta</taxon>
        <taxon>Spermatophyta</taxon>
        <taxon>Magnoliopsida</taxon>
        <taxon>eudicotyledons</taxon>
        <taxon>Gunneridae</taxon>
        <taxon>Pentapetalae</taxon>
        <taxon>rosids</taxon>
        <taxon>Vitales</taxon>
        <taxon>Vitaceae</taxon>
        <taxon>Viteae</taxon>
        <taxon>Vitis</taxon>
    </lineage>
</organism>
<dbReference type="GO" id="GO:0016020">
    <property type="term" value="C:membrane"/>
    <property type="evidence" value="ECO:0007669"/>
    <property type="project" value="UniProtKB-SubCell"/>
</dbReference>
<sequence length="190" mass="20350">MKIVDTVAIAHALALAAYADAASASQSSSQQTFSSSTTGGRAAFQWGGTISATFLLILNHVGRRSSIQSSLLVLFLLTSFPAVLMNIVRGQIGRWFAFLAVAANLFFPRKFPVAGFILLVATPDWLANGLRDSIVGGVFCLVLGVCLVITEIRGIGGCSRCECNLLCFGFSVCISFLFFFTILYLCLGSW</sequence>
<evidence type="ECO:0000313" key="7">
    <source>
        <dbReference type="EMBL" id="AXA98690.1"/>
    </source>
</evidence>
<dbReference type="AlphaFoldDB" id="A0A2Z5BXX3"/>
<accession>A0A2Z5BXX3</accession>
<feature type="transmembrane region" description="Helical" evidence="6">
    <location>
        <begin position="133"/>
        <end position="152"/>
    </location>
</feature>
<comment type="subcellular location">
    <subcellularLocation>
        <location evidence="1">Membrane</location>
        <topology evidence="1">Multi-pass membrane protein</topology>
    </subcellularLocation>
</comment>
<comment type="similarity">
    <text evidence="2">Belongs to the Cold-regulated 413 protein family.</text>
</comment>
<feature type="transmembrane region" description="Helical" evidence="6">
    <location>
        <begin position="164"/>
        <end position="185"/>
    </location>
</feature>
<keyword evidence="4 6" id="KW-1133">Transmembrane helix</keyword>
<dbReference type="InterPro" id="IPR008892">
    <property type="entry name" value="COR413"/>
</dbReference>
<evidence type="ECO:0000256" key="1">
    <source>
        <dbReference type="ARBA" id="ARBA00004141"/>
    </source>
</evidence>
<name>A0A2Z5BXX3_VITVI</name>
<evidence type="ECO:0000256" key="4">
    <source>
        <dbReference type="ARBA" id="ARBA00022989"/>
    </source>
</evidence>
<dbReference type="PANTHER" id="PTHR33596:SF4">
    <property type="entry name" value="COLD-REGULATED 413 PLASMA MEMBRANE PROTEIN 4-LIKE"/>
    <property type="match status" value="1"/>
</dbReference>
<proteinExistence type="evidence at transcript level"/>
<evidence type="ECO:0000313" key="8">
    <source>
        <dbReference type="EMBL" id="QCQ84562.1"/>
    </source>
</evidence>
<dbReference type="EMBL" id="MG722854">
    <property type="protein sequence ID" value="AXA98690.1"/>
    <property type="molecule type" value="mRNA"/>
</dbReference>
<evidence type="ECO:0000256" key="6">
    <source>
        <dbReference type="SAM" id="Phobius"/>
    </source>
</evidence>
<dbReference type="EMBL" id="MK088489">
    <property type="protein sequence ID" value="QCQ84562.1"/>
    <property type="molecule type" value="mRNA"/>
</dbReference>
<evidence type="ECO:0000256" key="5">
    <source>
        <dbReference type="ARBA" id="ARBA00023136"/>
    </source>
</evidence>
<keyword evidence="3 6" id="KW-0812">Transmembrane</keyword>
<evidence type="ECO:0000256" key="2">
    <source>
        <dbReference type="ARBA" id="ARBA00005852"/>
    </source>
</evidence>